<proteinExistence type="predicted"/>
<dbReference type="Pfam" id="PF25000">
    <property type="entry name" value="DUF7779"/>
    <property type="match status" value="1"/>
</dbReference>
<name>A0ABR1I645_9HYPO</name>
<protein>
    <recommendedName>
        <fullName evidence="1">DUF7779 domain-containing protein</fullName>
    </recommendedName>
</protein>
<evidence type="ECO:0000313" key="2">
    <source>
        <dbReference type="EMBL" id="KAK7428465.1"/>
    </source>
</evidence>
<dbReference type="EMBL" id="JAZAVK010000041">
    <property type="protein sequence ID" value="KAK7428465.1"/>
    <property type="molecule type" value="Genomic_DNA"/>
</dbReference>
<evidence type="ECO:0000313" key="3">
    <source>
        <dbReference type="Proteomes" id="UP001498421"/>
    </source>
</evidence>
<keyword evidence="3" id="KW-1185">Reference proteome</keyword>
<dbReference type="Proteomes" id="UP001498421">
    <property type="component" value="Unassembled WGS sequence"/>
</dbReference>
<dbReference type="InterPro" id="IPR056681">
    <property type="entry name" value="DUF7779"/>
</dbReference>
<comment type="caution">
    <text evidence="2">The sequence shown here is derived from an EMBL/GenBank/DDBJ whole genome shotgun (WGS) entry which is preliminary data.</text>
</comment>
<evidence type="ECO:0000259" key="1">
    <source>
        <dbReference type="Pfam" id="PF25000"/>
    </source>
</evidence>
<sequence length="246" mass="28317">MDSRTSTTQQYDRTLNTVWDLAFSVLGDEARSLMDVLAMLNPDSIPEDMLLSETKRDPIEFDQIRIELLSRHLVQSQGDTSGSAVAIHRSLQKNLLFRLDQDPESRQRAFDRTMKVIRNCFPVQSSIGIPVNHRWATYERYLPHVHTLHTIYVESKHEIKGSAAFADLLCDADYYMWDRNLGWEGISILETAEEICLLDENLHLRRLRTNIGVAIESLLNTIGISELQRAVIRSDEPSLVMCFKRQ</sequence>
<feature type="domain" description="DUF7779" evidence="1">
    <location>
        <begin position="22"/>
        <end position="102"/>
    </location>
</feature>
<gene>
    <name evidence="2" type="ORF">QQZ08_005084</name>
</gene>
<accession>A0ABR1I645</accession>
<organism evidence="2 3">
    <name type="scientific">Neonectria magnoliae</name>
    <dbReference type="NCBI Taxonomy" id="2732573"/>
    <lineage>
        <taxon>Eukaryota</taxon>
        <taxon>Fungi</taxon>
        <taxon>Dikarya</taxon>
        <taxon>Ascomycota</taxon>
        <taxon>Pezizomycotina</taxon>
        <taxon>Sordariomycetes</taxon>
        <taxon>Hypocreomycetidae</taxon>
        <taxon>Hypocreales</taxon>
        <taxon>Nectriaceae</taxon>
        <taxon>Neonectria</taxon>
    </lineage>
</organism>
<reference evidence="2 3" key="1">
    <citation type="journal article" date="2025" name="Microbiol. Resour. Announc.">
        <title>Draft genome sequences for Neonectria magnoliae and Neonectria punicea, canker pathogens of Liriodendron tulipifera and Acer saccharum in West Virginia.</title>
        <authorList>
            <person name="Petronek H.M."/>
            <person name="Kasson M.T."/>
            <person name="Metheny A.M."/>
            <person name="Stauder C.M."/>
            <person name="Lovett B."/>
            <person name="Lynch S.C."/>
            <person name="Garnas J.R."/>
            <person name="Kasson L.R."/>
            <person name="Stajich J.E."/>
        </authorList>
    </citation>
    <scope>NUCLEOTIDE SEQUENCE [LARGE SCALE GENOMIC DNA]</scope>
    <source>
        <strain evidence="2 3">NRRL 64651</strain>
    </source>
</reference>